<proteinExistence type="predicted"/>
<dbReference type="Gene3D" id="3.30.1470.10">
    <property type="entry name" value="Photosystem I PsaD, reaction center subunit II"/>
    <property type="match status" value="1"/>
</dbReference>
<gene>
    <name evidence="1" type="ORF">M427DRAFT_87590</name>
</gene>
<dbReference type="EMBL" id="KQ965738">
    <property type="protein sequence ID" value="KXS19392.1"/>
    <property type="molecule type" value="Genomic_DNA"/>
</dbReference>
<evidence type="ECO:0000313" key="1">
    <source>
        <dbReference type="EMBL" id="KXS19392.1"/>
    </source>
</evidence>
<sequence>ARSSVLEEEFDANYEPTQEEIVEYATFLGMDVEKDTHLFWIARESLKAPLPPNWKP</sequence>
<dbReference type="OrthoDB" id="6344460at2759"/>
<keyword evidence="2" id="KW-1185">Reference proteome</keyword>
<dbReference type="InterPro" id="IPR053233">
    <property type="entry name" value="ABRA-related"/>
</dbReference>
<dbReference type="STRING" id="1344416.A0A139ARN0"/>
<accession>A0A139ARN0</accession>
<name>A0A139ARN0_GONPJ</name>
<feature type="non-terminal residue" evidence="1">
    <location>
        <position position="56"/>
    </location>
</feature>
<evidence type="ECO:0000313" key="2">
    <source>
        <dbReference type="Proteomes" id="UP000070544"/>
    </source>
</evidence>
<reference evidence="1 2" key="1">
    <citation type="journal article" date="2015" name="Genome Biol. Evol.">
        <title>Phylogenomic analyses indicate that early fungi evolved digesting cell walls of algal ancestors of land plants.</title>
        <authorList>
            <person name="Chang Y."/>
            <person name="Wang S."/>
            <person name="Sekimoto S."/>
            <person name="Aerts A.L."/>
            <person name="Choi C."/>
            <person name="Clum A."/>
            <person name="LaButti K.M."/>
            <person name="Lindquist E.A."/>
            <person name="Yee Ngan C."/>
            <person name="Ohm R.A."/>
            <person name="Salamov A.A."/>
            <person name="Grigoriev I.V."/>
            <person name="Spatafora J.W."/>
            <person name="Berbee M.L."/>
        </authorList>
    </citation>
    <scope>NUCLEOTIDE SEQUENCE [LARGE SCALE GENOMIC DNA]</scope>
    <source>
        <strain evidence="1 2">JEL478</strain>
    </source>
</reference>
<dbReference type="Proteomes" id="UP000070544">
    <property type="component" value="Unassembled WGS sequence"/>
</dbReference>
<feature type="non-terminal residue" evidence="1">
    <location>
        <position position="1"/>
    </location>
</feature>
<organism evidence="1 2">
    <name type="scientific">Gonapodya prolifera (strain JEL478)</name>
    <name type="common">Monoblepharis prolifera</name>
    <dbReference type="NCBI Taxonomy" id="1344416"/>
    <lineage>
        <taxon>Eukaryota</taxon>
        <taxon>Fungi</taxon>
        <taxon>Fungi incertae sedis</taxon>
        <taxon>Chytridiomycota</taxon>
        <taxon>Chytridiomycota incertae sedis</taxon>
        <taxon>Monoblepharidomycetes</taxon>
        <taxon>Monoblepharidales</taxon>
        <taxon>Gonapodyaceae</taxon>
        <taxon>Gonapodya</taxon>
    </lineage>
</organism>
<protein>
    <submittedName>
        <fullName evidence="1">Uncharacterized protein</fullName>
    </submittedName>
</protein>
<dbReference type="OMA" id="THLFWIA"/>
<dbReference type="PANTHER" id="PTHR21715:SF0">
    <property type="entry name" value="RH04127P"/>
    <property type="match status" value="1"/>
</dbReference>
<dbReference type="AlphaFoldDB" id="A0A139ARN0"/>
<dbReference type="PANTHER" id="PTHR21715">
    <property type="entry name" value="RH04127P"/>
    <property type="match status" value="1"/>
</dbReference>